<comment type="caution">
    <text evidence="1">The sequence shown here is derived from an EMBL/GenBank/DDBJ whole genome shotgun (WGS) entry which is preliminary data.</text>
</comment>
<sequence length="100" mass="11860">MCSRFFGSHVTVTRPCFLARNGMAQMQVWYVPPQARRLSQIQSCMRSQFSIRPGRLPNKGQTYGPFSDREMNVNQRKWKRKRKRRPLIQAFNAKRINEIS</sequence>
<evidence type="ECO:0000313" key="1">
    <source>
        <dbReference type="EMBL" id="PON68089.1"/>
    </source>
</evidence>
<evidence type="ECO:0000313" key="2">
    <source>
        <dbReference type="Proteomes" id="UP000237105"/>
    </source>
</evidence>
<name>A0A2P5D451_PARAD</name>
<dbReference type="OrthoDB" id="1610940at2759"/>
<dbReference type="EMBL" id="JXTB01000066">
    <property type="protein sequence ID" value="PON68089.1"/>
    <property type="molecule type" value="Genomic_DNA"/>
</dbReference>
<proteinExistence type="predicted"/>
<organism evidence="1 2">
    <name type="scientific">Parasponia andersonii</name>
    <name type="common">Sponia andersonii</name>
    <dbReference type="NCBI Taxonomy" id="3476"/>
    <lineage>
        <taxon>Eukaryota</taxon>
        <taxon>Viridiplantae</taxon>
        <taxon>Streptophyta</taxon>
        <taxon>Embryophyta</taxon>
        <taxon>Tracheophyta</taxon>
        <taxon>Spermatophyta</taxon>
        <taxon>Magnoliopsida</taxon>
        <taxon>eudicotyledons</taxon>
        <taxon>Gunneridae</taxon>
        <taxon>Pentapetalae</taxon>
        <taxon>rosids</taxon>
        <taxon>fabids</taxon>
        <taxon>Rosales</taxon>
        <taxon>Cannabaceae</taxon>
        <taxon>Parasponia</taxon>
    </lineage>
</organism>
<dbReference type="AlphaFoldDB" id="A0A2P5D451"/>
<reference evidence="2" key="1">
    <citation type="submission" date="2016-06" db="EMBL/GenBank/DDBJ databases">
        <title>Parallel loss of symbiosis genes in relatives of nitrogen-fixing non-legume Parasponia.</title>
        <authorList>
            <person name="Van Velzen R."/>
            <person name="Holmer R."/>
            <person name="Bu F."/>
            <person name="Rutten L."/>
            <person name="Van Zeijl A."/>
            <person name="Liu W."/>
            <person name="Santuari L."/>
            <person name="Cao Q."/>
            <person name="Sharma T."/>
            <person name="Shen D."/>
            <person name="Roswanjaya Y."/>
            <person name="Wardhani T."/>
            <person name="Kalhor M.S."/>
            <person name="Jansen J."/>
            <person name="Van den Hoogen J."/>
            <person name="Gungor B."/>
            <person name="Hartog M."/>
            <person name="Hontelez J."/>
            <person name="Verver J."/>
            <person name="Yang W.-C."/>
            <person name="Schijlen E."/>
            <person name="Repin R."/>
            <person name="Schilthuizen M."/>
            <person name="Schranz E."/>
            <person name="Heidstra R."/>
            <person name="Miyata K."/>
            <person name="Fedorova E."/>
            <person name="Kohlen W."/>
            <person name="Bisseling T."/>
            <person name="Smit S."/>
            <person name="Geurts R."/>
        </authorList>
    </citation>
    <scope>NUCLEOTIDE SEQUENCE [LARGE SCALE GENOMIC DNA]</scope>
    <source>
        <strain evidence="2">cv. WU1-14</strain>
    </source>
</reference>
<accession>A0A2P5D451</accession>
<gene>
    <name evidence="1" type="ORF">PanWU01x14_098930</name>
</gene>
<dbReference type="Proteomes" id="UP000237105">
    <property type="component" value="Unassembled WGS sequence"/>
</dbReference>
<keyword evidence="2" id="KW-1185">Reference proteome</keyword>
<protein>
    <submittedName>
        <fullName evidence="1">Uncharacterized protein</fullName>
    </submittedName>
</protein>